<gene>
    <name evidence="4" type="ORF">M3M28_11390</name>
</gene>
<dbReference type="SUPFAM" id="SSF46689">
    <property type="entry name" value="Homeodomain-like"/>
    <property type="match status" value="1"/>
</dbReference>
<dbReference type="PROSITE" id="PS50977">
    <property type="entry name" value="HTH_TETR_2"/>
    <property type="match status" value="1"/>
</dbReference>
<evidence type="ECO:0000259" key="3">
    <source>
        <dbReference type="PROSITE" id="PS50977"/>
    </source>
</evidence>
<name>A0ABY4MW75_9MICO</name>
<proteinExistence type="predicted"/>
<feature type="domain" description="HTH tetR-type" evidence="3">
    <location>
        <begin position="12"/>
        <end position="71"/>
    </location>
</feature>
<evidence type="ECO:0000313" key="4">
    <source>
        <dbReference type="EMBL" id="UQN14634.1"/>
    </source>
</evidence>
<dbReference type="Gene3D" id="1.10.357.10">
    <property type="entry name" value="Tetracycline Repressor, domain 2"/>
    <property type="match status" value="1"/>
</dbReference>
<keyword evidence="1 2" id="KW-0238">DNA-binding</keyword>
<feature type="DNA-binding region" description="H-T-H motif" evidence="2">
    <location>
        <begin position="34"/>
        <end position="53"/>
    </location>
</feature>
<evidence type="ECO:0000256" key="1">
    <source>
        <dbReference type="ARBA" id="ARBA00023125"/>
    </source>
</evidence>
<organism evidence="4">
    <name type="scientific">Gulosibacter sediminis</name>
    <dbReference type="NCBI Taxonomy" id="1729695"/>
    <lineage>
        <taxon>Bacteria</taxon>
        <taxon>Bacillati</taxon>
        <taxon>Actinomycetota</taxon>
        <taxon>Actinomycetes</taxon>
        <taxon>Micrococcales</taxon>
        <taxon>Microbacteriaceae</taxon>
        <taxon>Gulosibacter</taxon>
    </lineage>
</organism>
<reference evidence="4" key="1">
    <citation type="submission" date="2022-05" db="EMBL/GenBank/DDBJ databases">
        <title>Complete genome sequence of toluene-degrading Gulosibacter sediminis strain ACHW.36C.</title>
        <authorList>
            <person name="Wai A.C."/>
            <person name="Lai G.K."/>
            <person name="Griffin S.D."/>
            <person name="Leung F.C."/>
        </authorList>
    </citation>
    <scope>NUCLEOTIDE SEQUENCE [LARGE SCALE GENOMIC DNA]</scope>
    <source>
        <strain evidence="4">ACHW.36C</strain>
    </source>
</reference>
<dbReference type="InterPro" id="IPR009057">
    <property type="entry name" value="Homeodomain-like_sf"/>
</dbReference>
<protein>
    <submittedName>
        <fullName evidence="4">TetR/AcrR family transcriptional regulator</fullName>
    </submittedName>
</protein>
<dbReference type="InterPro" id="IPR001647">
    <property type="entry name" value="HTH_TetR"/>
</dbReference>
<accession>A0ABY4MW75</accession>
<evidence type="ECO:0000256" key="2">
    <source>
        <dbReference type="PROSITE-ProRule" id="PRU00335"/>
    </source>
</evidence>
<sequence>MTSTNAIDPRALRSRAALIEAVWAHLAADGGTPSITDVVKRAGVSRPTFYQHFTDVPDLVRVATLQRLGELFDRMPSGLPGDSWDDFARARLALLFGELQRDAVIYLPILSGPAAVPVLAGIVHYLADQFLHHSPLAPRLREGVDEREALARAEFLGAGAVWRAIAWLSSDFMGENALEPTVQRFAANILAASGAANYSMTDFTK</sequence>
<dbReference type="EMBL" id="CP097160">
    <property type="protein sequence ID" value="UQN14634.1"/>
    <property type="molecule type" value="Genomic_DNA"/>
</dbReference>